<keyword evidence="5" id="KW-1185">Reference proteome</keyword>
<evidence type="ECO:0000313" key="4">
    <source>
        <dbReference type="EMBL" id="PNW76894.1"/>
    </source>
</evidence>
<dbReference type="PANTHER" id="PTHR24216">
    <property type="entry name" value="PAXILLIN-RELATED"/>
    <property type="match status" value="1"/>
</dbReference>
<proteinExistence type="predicted"/>
<sequence length="2100" mass="213643">MAWRWRAWTFTLLVLFATWPTARGQGASTPSDEYDAALPARSTSSFPWCQCVAYDCGCSPYQLQVLPPTRDGINVRSCFRVTYVGCDTTRKCCRGMLAAVDKLALETSAACSERGRVLGVTLNGRVHESWNPYVHGTGAELKIYNLQRSNATFAGVLVCVTTAPPCGWLNDLCVHGSGGPGGAGADGTSGGGGGMQNSCRYSLSDTPEATYCPVCAVRLPPAPPPPSPPGPNAPGRRRARPPPPEPTPPPSPTPSPAPTPCEVCLTLTLLPPPGAAAATQGGGLPFALTDPLCTDLESPMLSGLADAARAAGATISIPFARTACSTSYVPTATPMVLPYLRLCGAFRTASDGLRLQSWLAGPTTGLSAWLLQLTGGEACPASPGLSGYVITSLASSPAGGDTCLSAAAVQTCVAAQAPPPPPPPKARMPPPRASAAARAPPLPPLPDVPQVGGPQCELYLHIQVLPAAASAASASSSLAAGAFGRRRMQQAWGPGVEGEEVVGKGGSAAAGEAAAMAVTPQAVALRLPGGSGSLSGSGSGSRAASNGWRRQQKDITTGEQAFSFDVASCAELADRIISGFAVQAPLVGSEITVPFTQFACAPQQLTLYGAFATAYDGHLLYDWLNGPDGMQAWVHAVTGGDACSQRLSGYTIRSLVTGPGGELAASCMSGFAQQQCPSTPPPFLPPLPPESPSSPSPPLPPPDSPPPPSPWPPPDTPPPSPPPPPPPDAPPPPPPNSPPQSTPPPPPDSPPPSPPPPPPTPPVAPEPPSPQPPGLPSPSPPQIPGPQVPSPPLPSPLPPSPPPSPAPPSPQPPLPPPSPSPPPCVVCITTTIQPPVSASASTVYNLTDAQCLDLSSTIIDNMQMLAFDTGAVIVTPFTQDACSPSYNATSVPAKYPFARVCGAFLSAEDGALVADPLKELMKEWVESLTGGAACSSASLSGHLISSKATDPSGAASCLDASFRQACSIRRPPSPRPPQPRPPSPAPPSPAPPSPGPPSPQPPSPEPPSPEPPSPEPPTPVPPSPAPPSPAPPSPAPPSPAPPLPPPPSPVPPSPAPPSPVPPSPMPPSPAPPSPTPPSPTPPSPVPPSPQPPSPAPPSPAPPSPTPPSPAPPTPAPPSPIPPSPPPPAPPPPCITCVSVFVLPDSLISGVPFRPNASLCSSMAAMVSAGFTAAAADAGAVVVQPFAVTSCVRGGGPLAGVLTPLMKICGGLLSADDGAKLQLRIPAATAQPSPPVSATTFATAAFATAAFPTAAASATTQPATTEPATPEPVATVSTATQPSTALAVAALAAAAGPSASFTAATLAAAAPSPAAPTAATVAAATGSASTKPFAFDDSECGKLAKRIDDGFKQQAALLGANIQVPFRLDHCTPTYLKLMGTFGSARDGEMLQEWLNGPLGMLDWVKSVTGECPDRLSGYAVRSAVQPPNNDTNSCLVGDFKLECFYQPPPPQPPLPPPSPPPPCVVCITTTIQPPVSASASTVYSLTDAQCLDLSSTIIDNMQMLAFDTGAVIVTPFAQDACSLSYNATSVPAKYPFARVCGAFLSADDGALVADPLKELMKEWVESLTGGAACSSASLSGHLISSKTPLSPAPFAFTPASCADLAAVITDDVSQQAADMGSVMLAPFALTECSDNSLRLCGTFQSAADGAALGPWLEDQSQFWLEALGGGDCSAELAGYSMVFEAVAGPGGGGVCLQVNAPPLPRIPCEVLVHILLQPPDGLPAVAEAITDGVGSATSTSRHRERLLLQQLTVTATAADASGSAAFSFDAASCAALSTRIATGFAVQAPLVGSDITVPFTQFACAPQQLVLYGSFATAYDGFLLYDWLNGPDGMQAWVHSVTGGDACSPELQGYLIRSVVTGPSGELAPSCMAGGFKQQCEGGPALPPPPPPPPSPPPPLLPPSPSPPSPGPPPRQATPGLRQPSMPPPPPPSPSPPPPPPSRPDLVQTHECVASTNDVPYSVGPLYVRQSLDQFGAPAVAMCTRVSGRQACRQAAFCCDMDFAKIEVPINPACRNELRRIAVNRRLKDWSWGSYPSGLLTVKFESLITDLPDGPDGAELCWLVRPGGVCADPSVFCLQRSCQVNIFSTNNKCCPSAFIS</sequence>
<evidence type="ECO:0000259" key="3">
    <source>
        <dbReference type="Pfam" id="PF12499"/>
    </source>
</evidence>
<dbReference type="ExpressionAtlas" id="A0A2K3D8N3">
    <property type="expression patterns" value="differential"/>
</dbReference>
<dbReference type="EMBL" id="CM008972">
    <property type="protein sequence ID" value="PNW76894.1"/>
    <property type="molecule type" value="Genomic_DNA"/>
</dbReference>
<gene>
    <name evidence="4" type="ORF">CHLRE_11g480400v5</name>
</gene>
<dbReference type="GeneID" id="5722927"/>
<accession>A0A2K3D8N3</accession>
<feature type="compositionally biased region" description="Pro residues" evidence="1">
    <location>
        <begin position="971"/>
        <end position="1126"/>
    </location>
</feature>
<protein>
    <recommendedName>
        <fullName evidence="3">Pherophorin domain-containing protein</fullName>
    </recommendedName>
</protein>
<dbReference type="PANTHER" id="PTHR24216:SF65">
    <property type="entry name" value="PAXILLIN-LIKE PROTEIN 1"/>
    <property type="match status" value="1"/>
</dbReference>
<feature type="region of interest" description="Disordered" evidence="1">
    <location>
        <begin position="1256"/>
        <end position="1276"/>
    </location>
</feature>
<feature type="domain" description="Pherophorin" evidence="3">
    <location>
        <begin position="46"/>
        <end position="213"/>
    </location>
</feature>
<dbReference type="Pfam" id="PF12499">
    <property type="entry name" value="DUF3707"/>
    <property type="match status" value="2"/>
</dbReference>
<dbReference type="OrthoDB" id="536161at2759"/>
<name>A0A2K3D8N3_CHLRE</name>
<feature type="domain" description="Pherophorin" evidence="3">
    <location>
        <begin position="1950"/>
        <end position="2095"/>
    </location>
</feature>
<keyword evidence="2" id="KW-0732">Signal</keyword>
<feature type="region of interest" description="Disordered" evidence="1">
    <location>
        <begin position="1870"/>
        <end position="1947"/>
    </location>
</feature>
<feature type="compositionally biased region" description="Pro residues" evidence="1">
    <location>
        <begin position="1885"/>
        <end position="1916"/>
    </location>
</feature>
<reference evidence="4 5" key="1">
    <citation type="journal article" date="2007" name="Science">
        <title>The Chlamydomonas genome reveals the evolution of key animal and plant functions.</title>
        <authorList>
            <person name="Merchant S.S."/>
            <person name="Prochnik S.E."/>
            <person name="Vallon O."/>
            <person name="Harris E.H."/>
            <person name="Karpowicz S.J."/>
            <person name="Witman G.B."/>
            <person name="Terry A."/>
            <person name="Salamov A."/>
            <person name="Fritz-Laylin L.K."/>
            <person name="Marechal-Drouard L."/>
            <person name="Marshall W.F."/>
            <person name="Qu L.H."/>
            <person name="Nelson D.R."/>
            <person name="Sanderfoot A.A."/>
            <person name="Spalding M.H."/>
            <person name="Kapitonov V.V."/>
            <person name="Ren Q."/>
            <person name="Ferris P."/>
            <person name="Lindquist E."/>
            <person name="Shapiro H."/>
            <person name="Lucas S.M."/>
            <person name="Grimwood J."/>
            <person name="Schmutz J."/>
            <person name="Cardol P."/>
            <person name="Cerutti H."/>
            <person name="Chanfreau G."/>
            <person name="Chen C.L."/>
            <person name="Cognat V."/>
            <person name="Croft M.T."/>
            <person name="Dent R."/>
            <person name="Dutcher S."/>
            <person name="Fernandez E."/>
            <person name="Fukuzawa H."/>
            <person name="Gonzalez-Ballester D."/>
            <person name="Gonzalez-Halphen D."/>
            <person name="Hallmann A."/>
            <person name="Hanikenne M."/>
            <person name="Hippler M."/>
            <person name="Inwood W."/>
            <person name="Jabbari K."/>
            <person name="Kalanon M."/>
            <person name="Kuras R."/>
            <person name="Lefebvre P.A."/>
            <person name="Lemaire S.D."/>
            <person name="Lobanov A.V."/>
            <person name="Lohr M."/>
            <person name="Manuell A."/>
            <person name="Meier I."/>
            <person name="Mets L."/>
            <person name="Mittag M."/>
            <person name="Mittelmeier T."/>
            <person name="Moroney J.V."/>
            <person name="Moseley J."/>
            <person name="Napoli C."/>
            <person name="Nedelcu A.M."/>
            <person name="Niyogi K."/>
            <person name="Novoselov S.V."/>
            <person name="Paulsen I.T."/>
            <person name="Pazour G."/>
            <person name="Purton S."/>
            <person name="Ral J.P."/>
            <person name="Riano-Pachon D.M."/>
            <person name="Riekhof W."/>
            <person name="Rymarquis L."/>
            <person name="Schroda M."/>
            <person name="Stern D."/>
            <person name="Umen J."/>
            <person name="Willows R."/>
            <person name="Wilson N."/>
            <person name="Zimmer S.L."/>
            <person name="Allmer J."/>
            <person name="Balk J."/>
            <person name="Bisova K."/>
            <person name="Chen C.J."/>
            <person name="Elias M."/>
            <person name="Gendler K."/>
            <person name="Hauser C."/>
            <person name="Lamb M.R."/>
            <person name="Ledford H."/>
            <person name="Long J.C."/>
            <person name="Minagawa J."/>
            <person name="Page M.D."/>
            <person name="Pan J."/>
            <person name="Pootakham W."/>
            <person name="Roje S."/>
            <person name="Rose A."/>
            <person name="Stahlberg E."/>
            <person name="Terauchi A.M."/>
            <person name="Yang P."/>
            <person name="Ball S."/>
            <person name="Bowler C."/>
            <person name="Dieckmann C.L."/>
            <person name="Gladyshev V.N."/>
            <person name="Green P."/>
            <person name="Jorgensen R."/>
            <person name="Mayfield S."/>
            <person name="Mueller-Roeber B."/>
            <person name="Rajamani S."/>
            <person name="Sayre R.T."/>
            <person name="Brokstein P."/>
            <person name="Dubchak I."/>
            <person name="Goodstein D."/>
            <person name="Hornick L."/>
            <person name="Huang Y.W."/>
            <person name="Jhaveri J."/>
            <person name="Luo Y."/>
            <person name="Martinez D."/>
            <person name="Ngau W.C."/>
            <person name="Otillar B."/>
            <person name="Poliakov A."/>
            <person name="Porter A."/>
            <person name="Szajkowski L."/>
            <person name="Werner G."/>
            <person name="Zhou K."/>
            <person name="Grigoriev I.V."/>
            <person name="Rokhsar D.S."/>
            <person name="Grossman A.R."/>
        </authorList>
    </citation>
    <scope>NUCLEOTIDE SEQUENCE [LARGE SCALE GENOMIC DNA]</scope>
    <source>
        <strain evidence="5">CC-503</strain>
    </source>
</reference>
<feature type="compositionally biased region" description="Low complexity" evidence="1">
    <location>
        <begin position="1256"/>
        <end position="1275"/>
    </location>
</feature>
<feature type="region of interest" description="Disordered" evidence="1">
    <location>
        <begin position="672"/>
        <end position="819"/>
    </location>
</feature>
<feature type="compositionally biased region" description="Gly residues" evidence="1">
    <location>
        <begin position="529"/>
        <end position="539"/>
    </location>
</feature>
<dbReference type="Gramene" id="PNW76894">
    <property type="protein sequence ID" value="PNW76894"/>
    <property type="gene ID" value="CHLRE_11g480400v5"/>
</dbReference>
<evidence type="ECO:0000256" key="1">
    <source>
        <dbReference type="SAM" id="MobiDB-lite"/>
    </source>
</evidence>
<evidence type="ECO:0000313" key="5">
    <source>
        <dbReference type="Proteomes" id="UP000006906"/>
    </source>
</evidence>
<organism evidence="4 5">
    <name type="scientific">Chlamydomonas reinhardtii</name>
    <name type="common">Chlamydomonas smithii</name>
    <dbReference type="NCBI Taxonomy" id="3055"/>
    <lineage>
        <taxon>Eukaryota</taxon>
        <taxon>Viridiplantae</taxon>
        <taxon>Chlorophyta</taxon>
        <taxon>core chlorophytes</taxon>
        <taxon>Chlorophyceae</taxon>
        <taxon>CS clade</taxon>
        <taxon>Chlamydomonadales</taxon>
        <taxon>Chlamydomonadaceae</taxon>
        <taxon>Chlamydomonas</taxon>
    </lineage>
</organism>
<feature type="chain" id="PRO_5014378530" description="Pherophorin domain-containing protein" evidence="2">
    <location>
        <begin position="25"/>
        <end position="2100"/>
    </location>
</feature>
<feature type="region of interest" description="Disordered" evidence="1">
    <location>
        <begin position="222"/>
        <end position="258"/>
    </location>
</feature>
<feature type="compositionally biased region" description="Pro residues" evidence="1">
    <location>
        <begin position="222"/>
        <end position="232"/>
    </location>
</feature>
<feature type="compositionally biased region" description="Pro residues" evidence="1">
    <location>
        <begin position="678"/>
        <end position="819"/>
    </location>
</feature>
<feature type="region of interest" description="Disordered" evidence="1">
    <location>
        <begin position="415"/>
        <end position="441"/>
    </location>
</feature>
<feature type="region of interest" description="Disordered" evidence="1">
    <location>
        <begin position="529"/>
        <end position="551"/>
    </location>
</feature>
<feature type="compositionally biased region" description="Pro residues" evidence="1">
    <location>
        <begin position="417"/>
        <end position="432"/>
    </location>
</feature>
<feature type="compositionally biased region" description="Pro residues" evidence="1">
    <location>
        <begin position="241"/>
        <end position="258"/>
    </location>
</feature>
<feature type="compositionally biased region" description="Pro residues" evidence="1">
    <location>
        <begin position="1925"/>
        <end position="1943"/>
    </location>
</feature>
<dbReference type="KEGG" id="cre:CHLRE_11g480400v5"/>
<dbReference type="InterPro" id="IPR024616">
    <property type="entry name" value="Pherophorin"/>
</dbReference>
<evidence type="ECO:0000256" key="2">
    <source>
        <dbReference type="SAM" id="SignalP"/>
    </source>
</evidence>
<feature type="signal peptide" evidence="2">
    <location>
        <begin position="1"/>
        <end position="24"/>
    </location>
</feature>
<dbReference type="RefSeq" id="XP_042919725.1">
    <property type="nucleotide sequence ID" value="XM_043067720.1"/>
</dbReference>
<dbReference type="InParanoid" id="A0A2K3D8N3"/>
<feature type="region of interest" description="Disordered" evidence="1">
    <location>
        <begin position="967"/>
        <end position="1126"/>
    </location>
</feature>
<dbReference type="Proteomes" id="UP000006906">
    <property type="component" value="Chromosome 11"/>
</dbReference>